<keyword evidence="3" id="KW-0808">Transferase</keyword>
<gene>
    <name evidence="4" type="ORF">CP557_03590</name>
</gene>
<dbReference type="Proteomes" id="UP000219689">
    <property type="component" value="Unassembled WGS sequence"/>
</dbReference>
<sequence>MRETLADWRPAIDEAIADLVPREIDADYLESFFGSPTYEYDPTGIQRALATPLWDLLDRGGKRWRAVLFLVLVEGFGEDPAEYLPYACIPEILHNGTIIVDDVEDGATIRRGEPALHRIYGRDIALNAGNAMYFLPLKILTRDPADLPAERRLAAYEMLMHELNRTHLGQGMDICWHNETEVRIGTDEYLEMCACKTGCLGRIVARLAAIITDQPPEVEEAVATYAELTAIAFQIGDDILDVEHSLGRAGEFGKAFGNDIREGKTTLLVIHAIQESEPDRASRLEEILASEDNTDDEIREALSILEAAGSIEYARERALTLSARAREAIDGLAFDPETTRKLNEFTEFVIERDT</sequence>
<comment type="similarity">
    <text evidence="3">Belongs to the FPP/GGPP synthase family.</text>
</comment>
<dbReference type="GO" id="GO:0004659">
    <property type="term" value="F:prenyltransferase activity"/>
    <property type="evidence" value="ECO:0007669"/>
    <property type="project" value="InterPro"/>
</dbReference>
<dbReference type="InterPro" id="IPR008949">
    <property type="entry name" value="Isoprenoid_synthase_dom_sf"/>
</dbReference>
<keyword evidence="5" id="KW-1185">Reference proteome</keyword>
<comment type="caution">
    <text evidence="4">The sequence shown here is derived from an EMBL/GenBank/DDBJ whole genome shotgun (WGS) entry which is preliminary data.</text>
</comment>
<dbReference type="OrthoDB" id="26738at2157"/>
<dbReference type="EMBL" id="NXNI01000001">
    <property type="protein sequence ID" value="PCR89696.1"/>
    <property type="molecule type" value="Genomic_DNA"/>
</dbReference>
<protein>
    <submittedName>
        <fullName evidence="4">Polyprenyl synthetase</fullName>
    </submittedName>
</protein>
<dbReference type="AlphaFoldDB" id="A0A2A5QS79"/>
<evidence type="ECO:0000256" key="2">
    <source>
        <dbReference type="ARBA" id="ARBA00022842"/>
    </source>
</evidence>
<name>A0A2A5QS79_9EURY</name>
<dbReference type="CDD" id="cd00685">
    <property type="entry name" value="Trans_IPPS_HT"/>
    <property type="match status" value="1"/>
</dbReference>
<organism evidence="4 5">
    <name type="scientific">Natrinema ejinorense</name>
    <dbReference type="NCBI Taxonomy" id="373386"/>
    <lineage>
        <taxon>Archaea</taxon>
        <taxon>Methanobacteriati</taxon>
        <taxon>Methanobacteriota</taxon>
        <taxon>Stenosarchaea group</taxon>
        <taxon>Halobacteria</taxon>
        <taxon>Halobacteriales</taxon>
        <taxon>Natrialbaceae</taxon>
        <taxon>Natrinema</taxon>
    </lineage>
</organism>
<dbReference type="GO" id="GO:0008299">
    <property type="term" value="P:isoprenoid biosynthetic process"/>
    <property type="evidence" value="ECO:0007669"/>
    <property type="project" value="InterPro"/>
</dbReference>
<dbReference type="PANTHER" id="PTHR12001:SF44">
    <property type="entry name" value="GERANYLGERANYL PYROPHOSPHATE SYNTHASE"/>
    <property type="match status" value="1"/>
</dbReference>
<dbReference type="SUPFAM" id="SSF48576">
    <property type="entry name" value="Terpenoid synthases"/>
    <property type="match status" value="1"/>
</dbReference>
<proteinExistence type="inferred from homology"/>
<accession>A0A2A5QS79</accession>
<evidence type="ECO:0000313" key="5">
    <source>
        <dbReference type="Proteomes" id="UP000219689"/>
    </source>
</evidence>
<dbReference type="Gene3D" id="1.10.600.10">
    <property type="entry name" value="Farnesyl Diphosphate Synthase"/>
    <property type="match status" value="1"/>
</dbReference>
<dbReference type="SFLD" id="SFLDS00005">
    <property type="entry name" value="Isoprenoid_Synthase_Type_I"/>
    <property type="match status" value="1"/>
</dbReference>
<evidence type="ECO:0000256" key="3">
    <source>
        <dbReference type="RuleBase" id="RU004466"/>
    </source>
</evidence>
<evidence type="ECO:0000313" key="4">
    <source>
        <dbReference type="EMBL" id="PCR89696.1"/>
    </source>
</evidence>
<dbReference type="RefSeq" id="WP_097378642.1">
    <property type="nucleotide sequence ID" value="NZ_NXNI01000001.1"/>
</dbReference>
<dbReference type="Pfam" id="PF00348">
    <property type="entry name" value="polyprenyl_synt"/>
    <property type="match status" value="1"/>
</dbReference>
<dbReference type="InterPro" id="IPR033749">
    <property type="entry name" value="Polyprenyl_synt_CS"/>
</dbReference>
<keyword evidence="2" id="KW-0460">Magnesium</keyword>
<dbReference type="GO" id="GO:0046872">
    <property type="term" value="F:metal ion binding"/>
    <property type="evidence" value="ECO:0007669"/>
    <property type="project" value="UniProtKB-KW"/>
</dbReference>
<dbReference type="PROSITE" id="PS00723">
    <property type="entry name" value="POLYPRENYL_SYNTHASE_1"/>
    <property type="match status" value="1"/>
</dbReference>
<keyword evidence="1" id="KW-0479">Metal-binding</keyword>
<reference evidence="4 5" key="1">
    <citation type="submission" date="2017-09" db="EMBL/GenBank/DDBJ databases">
        <title>Genome sequences of Natrinema ejinorence JCM 13890T.</title>
        <authorList>
            <person name="Roh S.W."/>
            <person name="Kim Y.B."/>
            <person name="Kim J.Y."/>
        </authorList>
    </citation>
    <scope>NUCLEOTIDE SEQUENCE [LARGE SCALE GENOMIC DNA]</scope>
    <source>
        <strain evidence="4 5">JCM 13890</strain>
    </source>
</reference>
<dbReference type="InterPro" id="IPR000092">
    <property type="entry name" value="Polyprenyl_synt"/>
</dbReference>
<evidence type="ECO:0000256" key="1">
    <source>
        <dbReference type="ARBA" id="ARBA00022723"/>
    </source>
</evidence>
<dbReference type="PANTHER" id="PTHR12001">
    <property type="entry name" value="GERANYLGERANYL PYROPHOSPHATE SYNTHASE"/>
    <property type="match status" value="1"/>
</dbReference>